<dbReference type="STRING" id="357804.Ping_2078"/>
<feature type="domain" description="BON" evidence="2">
    <location>
        <begin position="44"/>
        <end position="112"/>
    </location>
</feature>
<dbReference type="EMBL" id="CP000510">
    <property type="protein sequence ID" value="ABM03829.1"/>
    <property type="molecule type" value="Genomic_DNA"/>
</dbReference>
<dbReference type="Pfam" id="PF04972">
    <property type="entry name" value="BON"/>
    <property type="match status" value="1"/>
</dbReference>
<accession>A1SWG4</accession>
<dbReference type="PROSITE" id="PS50914">
    <property type="entry name" value="BON"/>
    <property type="match status" value="1"/>
</dbReference>
<feature type="signal peptide" evidence="1">
    <location>
        <begin position="1"/>
        <end position="21"/>
    </location>
</feature>
<feature type="chain" id="PRO_5002637961" evidence="1">
    <location>
        <begin position="22"/>
        <end position="113"/>
    </location>
</feature>
<evidence type="ECO:0000256" key="1">
    <source>
        <dbReference type="SAM" id="SignalP"/>
    </source>
</evidence>
<protein>
    <submittedName>
        <fullName evidence="3">Transport-associated protein</fullName>
    </submittedName>
</protein>
<keyword evidence="1" id="KW-0732">Signal</keyword>
<keyword evidence="4" id="KW-1185">Reference proteome</keyword>
<evidence type="ECO:0000259" key="2">
    <source>
        <dbReference type="PROSITE" id="PS50914"/>
    </source>
</evidence>
<dbReference type="Proteomes" id="UP000000639">
    <property type="component" value="Chromosome"/>
</dbReference>
<evidence type="ECO:0000313" key="3">
    <source>
        <dbReference type="EMBL" id="ABM03829.1"/>
    </source>
</evidence>
<dbReference type="eggNOG" id="COG2823">
    <property type="taxonomic scope" value="Bacteria"/>
</dbReference>
<dbReference type="KEGG" id="pin:Ping_2078"/>
<dbReference type="RefSeq" id="WP_011770389.1">
    <property type="nucleotide sequence ID" value="NC_008709.1"/>
</dbReference>
<gene>
    <name evidence="3" type="ordered locus">Ping_2078</name>
</gene>
<dbReference type="InterPro" id="IPR007055">
    <property type="entry name" value="BON_dom"/>
</dbReference>
<reference evidence="3 4" key="1">
    <citation type="submission" date="2007-01" db="EMBL/GenBank/DDBJ databases">
        <title>Complete sequence of Psychromonas ingrahamii 37.</title>
        <authorList>
            <consortium name="US DOE Joint Genome Institute"/>
            <person name="Copeland A."/>
            <person name="Lucas S."/>
            <person name="Lapidus A."/>
            <person name="Barry K."/>
            <person name="Detter J.C."/>
            <person name="Glavina del Rio T."/>
            <person name="Hammon N."/>
            <person name="Israni S."/>
            <person name="Dalin E."/>
            <person name="Tice H."/>
            <person name="Pitluck S."/>
            <person name="Thompson L.S."/>
            <person name="Brettin T."/>
            <person name="Bruce D."/>
            <person name="Han C."/>
            <person name="Tapia R."/>
            <person name="Schmutz J."/>
            <person name="Larimer F."/>
            <person name="Land M."/>
            <person name="Hauser L."/>
            <person name="Kyrpides N."/>
            <person name="Ivanova N."/>
            <person name="Staley J."/>
            <person name="Richardson P."/>
        </authorList>
    </citation>
    <scope>NUCLEOTIDE SEQUENCE [LARGE SCALE GENOMIC DNA]</scope>
    <source>
        <strain evidence="3 4">37</strain>
    </source>
</reference>
<organism evidence="3 4">
    <name type="scientific">Psychromonas ingrahamii (strain DSM 17664 / CCUG 51855 / 37)</name>
    <dbReference type="NCBI Taxonomy" id="357804"/>
    <lineage>
        <taxon>Bacteria</taxon>
        <taxon>Pseudomonadati</taxon>
        <taxon>Pseudomonadota</taxon>
        <taxon>Gammaproteobacteria</taxon>
        <taxon>Alteromonadales</taxon>
        <taxon>Psychromonadaceae</taxon>
        <taxon>Psychromonas</taxon>
    </lineage>
</organism>
<dbReference type="AlphaFoldDB" id="A1SWG4"/>
<evidence type="ECO:0000313" key="4">
    <source>
        <dbReference type="Proteomes" id="UP000000639"/>
    </source>
</evidence>
<dbReference type="OrthoDB" id="8911344at2"/>
<sequence>MKNSHKLLVLSATLISAIVLTGCNNQEDIAAKILLPTKIISEVNDSDVNIRIKAALFADQALKYLEIKVQTHKGDVLLTGEVDSQNRIDHVNKLVMSIKGVHTTHNHLIIKTS</sequence>
<dbReference type="PROSITE" id="PS51257">
    <property type="entry name" value="PROKAR_LIPOPROTEIN"/>
    <property type="match status" value="1"/>
</dbReference>
<dbReference type="HOGENOM" id="CLU_2131416_0_0_6"/>
<dbReference type="Gene3D" id="3.30.1340.30">
    <property type="match status" value="1"/>
</dbReference>
<name>A1SWG4_PSYIN</name>
<proteinExistence type="predicted"/>